<accession>A0A2W7NED0</accession>
<dbReference type="EMBL" id="QKZL01000006">
    <property type="protein sequence ID" value="PZX16477.1"/>
    <property type="molecule type" value="Genomic_DNA"/>
</dbReference>
<comment type="catalytic activity">
    <reaction evidence="13">
        <text>L-leucine + 2-oxoglutarate = 4-methyl-2-oxopentanoate + L-glutamate</text>
        <dbReference type="Rhea" id="RHEA:18321"/>
        <dbReference type="ChEBI" id="CHEBI:16810"/>
        <dbReference type="ChEBI" id="CHEBI:17865"/>
        <dbReference type="ChEBI" id="CHEBI:29985"/>
        <dbReference type="ChEBI" id="CHEBI:57427"/>
        <dbReference type="EC" id="2.6.1.42"/>
    </reaction>
</comment>
<dbReference type="GO" id="GO:0008652">
    <property type="term" value="P:amino acid biosynthetic process"/>
    <property type="evidence" value="ECO:0007669"/>
    <property type="project" value="UniProtKB-ARBA"/>
</dbReference>
<dbReference type="GO" id="GO:0004084">
    <property type="term" value="F:branched-chain-amino-acid transaminase activity"/>
    <property type="evidence" value="ECO:0007669"/>
    <property type="project" value="UniProtKB-EC"/>
</dbReference>
<proteinExistence type="inferred from homology"/>
<evidence type="ECO:0000256" key="11">
    <source>
        <dbReference type="ARBA" id="ARBA00048212"/>
    </source>
</evidence>
<comment type="pathway">
    <text evidence="4">Amino-acid biosynthesis; L-valine biosynthesis; L-valine from pyruvate: step 4/4.</text>
</comment>
<evidence type="ECO:0000256" key="10">
    <source>
        <dbReference type="ARBA" id="ARBA00023304"/>
    </source>
</evidence>
<evidence type="ECO:0000256" key="6">
    <source>
        <dbReference type="ARBA" id="ARBA00009320"/>
    </source>
</evidence>
<dbReference type="RefSeq" id="WP_111537016.1">
    <property type="nucleotide sequence ID" value="NZ_QKZL01000006.1"/>
</dbReference>
<comment type="pathway">
    <text evidence="5">Amino-acid biosynthesis; L-leucine biosynthesis; L-leucine from 3-methyl-2-oxobutanoate: step 4/4.</text>
</comment>
<comment type="catalytic activity">
    <reaction evidence="12">
        <text>L-isoleucine + 2-oxoglutarate = (S)-3-methyl-2-oxopentanoate + L-glutamate</text>
        <dbReference type="Rhea" id="RHEA:24801"/>
        <dbReference type="ChEBI" id="CHEBI:16810"/>
        <dbReference type="ChEBI" id="CHEBI:29985"/>
        <dbReference type="ChEBI" id="CHEBI:35146"/>
        <dbReference type="ChEBI" id="CHEBI:58045"/>
        <dbReference type="EC" id="2.6.1.42"/>
    </reaction>
</comment>
<dbReference type="FunFam" id="3.20.10.10:FF:000002">
    <property type="entry name" value="D-alanine aminotransferase"/>
    <property type="match status" value="1"/>
</dbReference>
<keyword evidence="14" id="KW-0032">Aminotransferase</keyword>
<dbReference type="Gene3D" id="3.30.470.10">
    <property type="match status" value="1"/>
</dbReference>
<name>A0A2W7NED0_9RHOB</name>
<keyword evidence="14" id="KW-0808">Transferase</keyword>
<evidence type="ECO:0000256" key="9">
    <source>
        <dbReference type="ARBA" id="ARBA00022898"/>
    </source>
</evidence>
<dbReference type="Gene3D" id="3.20.10.10">
    <property type="entry name" value="D-amino Acid Aminotransferase, subunit A, domain 2"/>
    <property type="match status" value="1"/>
</dbReference>
<evidence type="ECO:0000256" key="1">
    <source>
        <dbReference type="ARBA" id="ARBA00001933"/>
    </source>
</evidence>
<organism evidence="14 15">
    <name type="scientific">Palleronia aestuarii</name>
    <dbReference type="NCBI Taxonomy" id="568105"/>
    <lineage>
        <taxon>Bacteria</taxon>
        <taxon>Pseudomonadati</taxon>
        <taxon>Pseudomonadota</taxon>
        <taxon>Alphaproteobacteria</taxon>
        <taxon>Rhodobacterales</taxon>
        <taxon>Roseobacteraceae</taxon>
        <taxon>Palleronia</taxon>
    </lineage>
</organism>
<dbReference type="InterPro" id="IPR043132">
    <property type="entry name" value="BCAT-like_C"/>
</dbReference>
<dbReference type="SUPFAM" id="SSF56752">
    <property type="entry name" value="D-aminoacid aminotransferase-like PLP-dependent enzymes"/>
    <property type="match status" value="1"/>
</dbReference>
<protein>
    <recommendedName>
        <fullName evidence="8">Probable branched-chain-amino-acid aminotransferase</fullName>
        <ecNumber evidence="7">2.6.1.42</ecNumber>
    </recommendedName>
</protein>
<comment type="pathway">
    <text evidence="3">Amino-acid biosynthesis; L-isoleucine biosynthesis; L-isoleucine from 2-oxobutanoate: step 4/4.</text>
</comment>
<evidence type="ECO:0000256" key="2">
    <source>
        <dbReference type="ARBA" id="ARBA00003109"/>
    </source>
</evidence>
<evidence type="ECO:0000256" key="5">
    <source>
        <dbReference type="ARBA" id="ARBA00005072"/>
    </source>
</evidence>
<sequence length="313" mass="34413">MEHSADFEARWAAGAAYLDGRFMPVGEAAIPVTDFGYRRSDVVYDVVGVWDGAFFRLDDHIARFRASMTALRLEPRETDEEIRAILHRVVATAGLRAAYVAMDCLRGVPSPGMPRHPAWARNYLMCFAVPWVSVASAEQMERGLHLVIAKEVRRIPPESVEPRVKNFHWGDLTRGLFEAQDAGADFAVLLDAEGNITEGPGFNVFMVKDGHVSTPARGGLDGITRDSVFELCAEMGYPAEARAIPAIEFTEADEIFACTTAGGIMPASRIEGRRMANDRPGPISTALRDAFWRRRSEGWHATPVDYGAAATQA</sequence>
<reference evidence="14 15" key="1">
    <citation type="submission" date="2018-06" db="EMBL/GenBank/DDBJ databases">
        <title>Genomic Encyclopedia of Archaeal and Bacterial Type Strains, Phase II (KMG-II): from individual species to whole genera.</title>
        <authorList>
            <person name="Goeker M."/>
        </authorList>
    </citation>
    <scope>NUCLEOTIDE SEQUENCE [LARGE SCALE GENOMIC DNA]</scope>
    <source>
        <strain evidence="14 15">DSM 22009</strain>
    </source>
</reference>
<dbReference type="AlphaFoldDB" id="A0A2W7NED0"/>
<dbReference type="Proteomes" id="UP000248916">
    <property type="component" value="Unassembled WGS sequence"/>
</dbReference>
<dbReference type="Pfam" id="PF01063">
    <property type="entry name" value="Aminotran_4"/>
    <property type="match status" value="1"/>
</dbReference>
<evidence type="ECO:0000256" key="13">
    <source>
        <dbReference type="ARBA" id="ARBA00049229"/>
    </source>
</evidence>
<dbReference type="InterPro" id="IPR036038">
    <property type="entry name" value="Aminotransferase-like"/>
</dbReference>
<keyword evidence="9" id="KW-0663">Pyridoxal phosphate</keyword>
<comment type="cofactor">
    <cofactor evidence="1">
        <name>pyridoxal 5'-phosphate</name>
        <dbReference type="ChEBI" id="CHEBI:597326"/>
    </cofactor>
</comment>
<keyword evidence="15" id="KW-1185">Reference proteome</keyword>
<keyword evidence="10" id="KW-0028">Amino-acid biosynthesis</keyword>
<comment type="function">
    <text evidence="2">Acts on leucine, isoleucine and valine.</text>
</comment>
<dbReference type="InterPro" id="IPR050571">
    <property type="entry name" value="Class-IV_PLP-Dep_Aminotrnsfr"/>
</dbReference>
<keyword evidence="10" id="KW-0100">Branched-chain amino acid biosynthesis</keyword>
<gene>
    <name evidence="14" type="ORF">LX81_01846</name>
</gene>
<dbReference type="InterPro" id="IPR001544">
    <property type="entry name" value="Aminotrans_IV"/>
</dbReference>
<evidence type="ECO:0000313" key="15">
    <source>
        <dbReference type="Proteomes" id="UP000248916"/>
    </source>
</evidence>
<evidence type="ECO:0000313" key="14">
    <source>
        <dbReference type="EMBL" id="PZX16477.1"/>
    </source>
</evidence>
<evidence type="ECO:0000256" key="12">
    <source>
        <dbReference type="ARBA" id="ARBA00048798"/>
    </source>
</evidence>
<comment type="caution">
    <text evidence="14">The sequence shown here is derived from an EMBL/GenBank/DDBJ whole genome shotgun (WGS) entry which is preliminary data.</text>
</comment>
<dbReference type="EC" id="2.6.1.42" evidence="7"/>
<dbReference type="InterPro" id="IPR043131">
    <property type="entry name" value="BCAT-like_N"/>
</dbReference>
<evidence type="ECO:0000256" key="3">
    <source>
        <dbReference type="ARBA" id="ARBA00004824"/>
    </source>
</evidence>
<comment type="similarity">
    <text evidence="6">Belongs to the class-IV pyridoxal-phosphate-dependent aminotransferase family.</text>
</comment>
<evidence type="ECO:0000256" key="4">
    <source>
        <dbReference type="ARBA" id="ARBA00004931"/>
    </source>
</evidence>
<evidence type="ECO:0000256" key="7">
    <source>
        <dbReference type="ARBA" id="ARBA00013053"/>
    </source>
</evidence>
<dbReference type="PANTHER" id="PTHR42743:SF11">
    <property type="entry name" value="AMINODEOXYCHORISMATE LYASE"/>
    <property type="match status" value="1"/>
</dbReference>
<dbReference type="OrthoDB" id="9805628at2"/>
<dbReference type="GO" id="GO:0009082">
    <property type="term" value="P:branched-chain amino acid biosynthetic process"/>
    <property type="evidence" value="ECO:0007669"/>
    <property type="project" value="UniProtKB-KW"/>
</dbReference>
<dbReference type="PANTHER" id="PTHR42743">
    <property type="entry name" value="AMINO-ACID AMINOTRANSFERASE"/>
    <property type="match status" value="1"/>
</dbReference>
<evidence type="ECO:0000256" key="8">
    <source>
        <dbReference type="ARBA" id="ARBA00014472"/>
    </source>
</evidence>
<comment type="catalytic activity">
    <reaction evidence="11">
        <text>L-valine + 2-oxoglutarate = 3-methyl-2-oxobutanoate + L-glutamate</text>
        <dbReference type="Rhea" id="RHEA:24813"/>
        <dbReference type="ChEBI" id="CHEBI:11851"/>
        <dbReference type="ChEBI" id="CHEBI:16810"/>
        <dbReference type="ChEBI" id="CHEBI:29985"/>
        <dbReference type="ChEBI" id="CHEBI:57762"/>
        <dbReference type="EC" id="2.6.1.42"/>
    </reaction>
</comment>